<dbReference type="Proteomes" id="UP000029085">
    <property type="component" value="Unassembled WGS sequence"/>
</dbReference>
<dbReference type="STRING" id="1121014.N788_10570"/>
<feature type="transmembrane region" description="Helical" evidence="1">
    <location>
        <begin position="62"/>
        <end position="80"/>
    </location>
</feature>
<keyword evidence="1" id="KW-0472">Membrane</keyword>
<reference evidence="3" key="1">
    <citation type="submission" date="2013-08" db="EMBL/GenBank/DDBJ databases">
        <title>Genome sequencing of Arenimonas donghaensis.</title>
        <authorList>
            <person name="Chen F."/>
            <person name="Wang G."/>
        </authorList>
    </citation>
    <scope>NUCLEOTIDE SEQUENCE [LARGE SCALE GENOMIC DNA]</scope>
    <source>
        <strain evidence="3">HO3-R19</strain>
    </source>
</reference>
<dbReference type="PATRIC" id="fig|1121014.3.peg.872"/>
<keyword evidence="1" id="KW-0812">Transmembrane</keyword>
<feature type="transmembrane region" description="Helical" evidence="1">
    <location>
        <begin position="6"/>
        <end position="25"/>
    </location>
</feature>
<keyword evidence="1" id="KW-1133">Transmembrane helix</keyword>
<reference evidence="2 3" key="2">
    <citation type="journal article" date="2015" name="Stand. Genomic Sci.">
        <title>High quality draft genomic sequence of Arenimonas donghaensis DSM 18148(T).</title>
        <authorList>
            <person name="Chen F."/>
            <person name="Wang H."/>
            <person name="Cao Y."/>
            <person name="Li X."/>
            <person name="Wang G."/>
        </authorList>
    </citation>
    <scope>NUCLEOTIDE SEQUENCE [LARGE SCALE GENOMIC DNA]</scope>
    <source>
        <strain evidence="2 3">HO3-R19</strain>
    </source>
</reference>
<evidence type="ECO:0000313" key="3">
    <source>
        <dbReference type="Proteomes" id="UP000029085"/>
    </source>
</evidence>
<keyword evidence="3" id="KW-1185">Reference proteome</keyword>
<comment type="caution">
    <text evidence="2">The sequence shown here is derived from an EMBL/GenBank/DDBJ whole genome shotgun (WGS) entry which is preliminary data.</text>
</comment>
<proteinExistence type="predicted"/>
<sequence>MQPADYLGWAASGVLLLTLGRQVWVQWREARTEGLSSWLFLGQMTASAGFVVYSVLVGNAVFVLTNAALLATAIAGQCIYRRNLRREAKGRARSRNA</sequence>
<dbReference type="OrthoDB" id="5966732at2"/>
<evidence type="ECO:0000313" key="2">
    <source>
        <dbReference type="EMBL" id="KFL37275.1"/>
    </source>
</evidence>
<organism evidence="2 3">
    <name type="scientific">Arenimonas donghaensis DSM 18148 = HO3-R19</name>
    <dbReference type="NCBI Taxonomy" id="1121014"/>
    <lineage>
        <taxon>Bacteria</taxon>
        <taxon>Pseudomonadati</taxon>
        <taxon>Pseudomonadota</taxon>
        <taxon>Gammaproteobacteria</taxon>
        <taxon>Lysobacterales</taxon>
        <taxon>Lysobacteraceae</taxon>
        <taxon>Arenimonas</taxon>
    </lineage>
</organism>
<feature type="transmembrane region" description="Helical" evidence="1">
    <location>
        <begin position="37"/>
        <end position="56"/>
    </location>
</feature>
<dbReference type="Gene3D" id="1.20.1280.290">
    <property type="match status" value="1"/>
</dbReference>
<name>A0A087MK72_9GAMM</name>
<evidence type="ECO:0000256" key="1">
    <source>
        <dbReference type="SAM" id="Phobius"/>
    </source>
</evidence>
<protein>
    <recommendedName>
        <fullName evidence="4">Lipid A biosynthesis N-terminal domain-containing protein</fullName>
    </recommendedName>
</protein>
<accession>A0A087MK72</accession>
<evidence type="ECO:0008006" key="4">
    <source>
        <dbReference type="Google" id="ProtNLM"/>
    </source>
</evidence>
<dbReference type="AlphaFoldDB" id="A0A087MK72"/>
<dbReference type="RefSeq" id="WP_034221496.1">
    <property type="nucleotide sequence ID" value="NZ_AVCJ01000005.1"/>
</dbReference>
<gene>
    <name evidence="2" type="ORF">N788_10570</name>
</gene>
<dbReference type="EMBL" id="AVCJ01000005">
    <property type="protein sequence ID" value="KFL37275.1"/>
    <property type="molecule type" value="Genomic_DNA"/>
</dbReference>